<evidence type="ECO:0000313" key="4">
    <source>
        <dbReference type="Proteomes" id="UP000055019"/>
    </source>
</evidence>
<gene>
    <name evidence="3" type="ORF">AWB74_02139</name>
</gene>
<accession>A0A158HTS8</accession>
<keyword evidence="4" id="KW-1185">Reference proteome</keyword>
<dbReference type="Pfam" id="PF18834">
    <property type="entry name" value="LPD22"/>
    <property type="match status" value="1"/>
</dbReference>
<protein>
    <recommendedName>
        <fullName evidence="2">Large polyvalent protein associated domain-containing protein</fullName>
    </recommendedName>
</protein>
<name>A0A158HTS8_9BURK</name>
<evidence type="ECO:0000313" key="3">
    <source>
        <dbReference type="EMBL" id="SAL47503.1"/>
    </source>
</evidence>
<feature type="region of interest" description="Disordered" evidence="1">
    <location>
        <begin position="1"/>
        <end position="37"/>
    </location>
</feature>
<proteinExistence type="predicted"/>
<dbReference type="EMBL" id="FCOM02000007">
    <property type="protein sequence ID" value="SAL47503.1"/>
    <property type="molecule type" value="Genomic_DNA"/>
</dbReference>
<organism evidence="3 4">
    <name type="scientific">Caballeronia arvi</name>
    <dbReference type="NCBI Taxonomy" id="1777135"/>
    <lineage>
        <taxon>Bacteria</taxon>
        <taxon>Pseudomonadati</taxon>
        <taxon>Pseudomonadota</taxon>
        <taxon>Betaproteobacteria</taxon>
        <taxon>Burkholderiales</taxon>
        <taxon>Burkholderiaceae</taxon>
        <taxon>Caballeronia</taxon>
    </lineage>
</organism>
<feature type="domain" description="Large polyvalent protein associated" evidence="2">
    <location>
        <begin position="55"/>
        <end position="144"/>
    </location>
</feature>
<evidence type="ECO:0000256" key="1">
    <source>
        <dbReference type="SAM" id="MobiDB-lite"/>
    </source>
</evidence>
<dbReference type="RefSeq" id="WP_061146748.1">
    <property type="nucleotide sequence ID" value="NZ_FCOM02000007.1"/>
</dbReference>
<sequence length="1933" mass="210320">MADLTAPKVTTPVANPLTPDAAPSTDGPIAPRAAPTVDTGSAVDGYLKNTSQGAQANLAIAFGANPDYEAELSRLSKQTGVPIDSARKFPDQVKQQAYLSTMDFDRMSKQFPSTAAFYQNQGNANVAHDDVDALQNVEHATYGLTPKSLFSTPAAPYAPMPRSALVGPDAQMTDDVEGQTRLAINPPQMGSIVPDNSPLPFRTRITDWARGLLGMGPGEGNAQGAAGAHAFIQQYAKDNNVPVGAMRDAVGGMSEVPTQFAQGFYNSFLAGLAPDANGEAQTTAGGVASGAGNLAGFVLGAPLKLAAGAVERLPGLTHVAGESFAKAIGRDVAAQATTLGLASTITATGQALDQSTPSAALATLGMAGLHGAEMGGVFGAAGRVLPDNTIVQTLARAVGVNSLMDVIQGTNPFDNRPTAQKVFDYGLNTLFSLHGAGRATGGWLRDAARAETATSDGANLQNLADAAAQSKLRARDPDTFRDFVARANENGPVQNVYVDGSTFANALAQAGFKLADIERTMPDVAKQIPEALATGGDVTIPVADFAAHIAGSKAQDAIMPHLKTDPEGMTLQEANEFHQSAVDQFQKTAEQTIADKGNDDAVAQSAGVVHDDILRQLGEANRFTPDVNKVYAALVRDTYTAAAARAGVTPEAMYQRYPLRIAAEDVTGANSVDQAARGKLSFADDISSAPTTITLNKSADLSTFTHELGHFNLEMLAHMSRDGALPDVAKDFGTVMDWFGTTPEKWREMSLDQKRDYHEKFARGFEAYLFEGKAPSAELRGVFQKVRAWMVNVYRSLRALNVELSPEVRGVFDRLLATNDAIRSAEAERAYTPMFATPEEAGMTPEQFAEYHKLGHEATLEASDELSARTLRDMRFADNSKIRALREIQKDVAAKRRETRAEVEAQVAAEPVYRAENFIRRGELDDTKQTNKQRKILDSAAGGSTKLSLEALKEMYGEGEAAPWRYLDTGKNGLAAKEGMHPDVMAELFGFSSGDELVRKLLESEKQKDVVDAVTDQRMLEKYGDITDPAAMNRAANEAIHNEVRTRFIATELKALAKATGPVRELERAAREVAQNTIANKKVREISAAKYAAAEARAAKLADAALRKGDLNEAAAQKRNQLLNNQLERAARNAATEVTKGIGYLRKFETVSKTIDPDYRSQIEALLDRFDLRSSVTGKDIARRESLVKWVEARTEEGLTPVIPESLLNEAYRKSYKDMTIDEMRGLIDSVRNIEHLGRLKQKLLTLADKREFNAFIEEAVGTIESNAKKTLPDKIESNQLADKIKAKANRFLADHRTLASLLQQMDGKDGGFLWDKIVRPMNERGDWEAKRRSEATKALREIFEPIVKHGDLRTKTYIPEIDTSLSKEGRLAVALNWGNETNQRRVMTGDKWTPQQVQAILKTLTKEDWQFVQKTWDHIDTYWPEIAEKQYRVTGVRPEKVEAQTFINPQGDTMRGGYYPIKYDPVRSTRAEEHEESATLKQMLGGAVTRATTRRGFTESRVEDVNRPVRKDLGVITQHVEEVLHDLAWHEWLIDTNRVLGSGRFGDAVRTHYGPEVLSTMKETAKSIALGDVASKHAMDAALAFLRKGTIVSRLGWNVISALKQFGGFGPSAALIGTGFMRRGLIEYMGSAVQRQNVTDSVYAKSDFMRLRGQTMNRDIREIRNQIDAGAHPLIETISQALPAAQRTVPVIEGVKDSFLWMIEYTQRHVDVPTWLGAYRKGLNDFAGDEAKAVSYADQVVRDSQGSGMIADQPQIMRGGQFAKLFTTFYSALNAQYNLLAKAKGQGGVARLASAYMIAIALPSLYTAAVANLRGHQGDGDDWQMQMAGDYFQELLGNTLGMGVGVRELSSILQGFDYTGPTPLTPLADLGQFVKQAKQGEVDESALRAVNKLAGDLLHYPAGLLDRVATGYMAWQNGDASAAAMIVGKPSK</sequence>
<dbReference type="OrthoDB" id="9041348at2"/>
<comment type="caution">
    <text evidence="3">The sequence shown here is derived from an EMBL/GenBank/DDBJ whole genome shotgun (WGS) entry which is preliminary data.</text>
</comment>
<dbReference type="Proteomes" id="UP000055019">
    <property type="component" value="Unassembled WGS sequence"/>
</dbReference>
<evidence type="ECO:0000259" key="2">
    <source>
        <dbReference type="Pfam" id="PF18834"/>
    </source>
</evidence>
<reference evidence="3" key="1">
    <citation type="submission" date="2016-01" db="EMBL/GenBank/DDBJ databases">
        <authorList>
            <person name="Peeters C."/>
        </authorList>
    </citation>
    <scope>NUCLEOTIDE SEQUENCE [LARGE SCALE GENOMIC DNA]</scope>
    <source>
        <strain evidence="3">LMG 29317</strain>
    </source>
</reference>
<dbReference type="InterPro" id="IPR040738">
    <property type="entry name" value="LPD22"/>
</dbReference>